<evidence type="ECO:0000313" key="2">
    <source>
        <dbReference type="Proteomes" id="UP001642464"/>
    </source>
</evidence>
<gene>
    <name evidence="1" type="ORF">SCF082_LOCUS12100</name>
</gene>
<accession>A0ABP0JI85</accession>
<name>A0ABP0JI85_9DINO</name>
<organism evidence="1 2">
    <name type="scientific">Durusdinium trenchii</name>
    <dbReference type="NCBI Taxonomy" id="1381693"/>
    <lineage>
        <taxon>Eukaryota</taxon>
        <taxon>Sar</taxon>
        <taxon>Alveolata</taxon>
        <taxon>Dinophyceae</taxon>
        <taxon>Suessiales</taxon>
        <taxon>Symbiodiniaceae</taxon>
        <taxon>Durusdinium</taxon>
    </lineage>
</organism>
<protein>
    <submittedName>
        <fullName evidence="1">Uncharacterized protein</fullName>
    </submittedName>
</protein>
<reference evidence="1 2" key="1">
    <citation type="submission" date="2024-02" db="EMBL/GenBank/DDBJ databases">
        <authorList>
            <person name="Chen Y."/>
            <person name="Shah S."/>
            <person name="Dougan E. K."/>
            <person name="Thang M."/>
            <person name="Chan C."/>
        </authorList>
    </citation>
    <scope>NUCLEOTIDE SEQUENCE [LARGE SCALE GENOMIC DNA]</scope>
</reference>
<proteinExistence type="predicted"/>
<keyword evidence="2" id="KW-1185">Reference proteome</keyword>
<sequence>MERWISRRVTDGAGALRHLRSSGAIGRLPGDRQDDDSVDSDLAFELFSDYLRGAESAHRATKLAKMICCVRKKGPKADLLWKVARAGQSKKNACRNLHRLIDRNNVLFPVPIDCGLIRVSFRRPQYRTEQIYWPFLRMRDWVRCLLRDTPQMLLAGHELSDFVGWQQVFTTFWDSYRMVNPNHVIFQELGDFPIACAIPYFIHGDEGRGYCRRPFMVESWQPVISYKGLDKINESGHSMTTRFLLTCISSYFFDGEHTLDDLHGFIARDATDLYREGITVDGFNLRQNDWPTSLGSANSKAYDTALVLQWMESFLDGVDCSNDEFLQGFRFAVATSNLFFRVLRQCGVFIHEPQKSLVFNVGQQMCEAYGHMAAKCYHHGWKLFRLRPKLHMQHHLLLLMGPQSGPVAFSALNFSCWSDEDFIGRVARLSRTCHPLRSSYRCIQKALGMYKTQFRNAINNLEED</sequence>
<dbReference type="Proteomes" id="UP001642464">
    <property type="component" value="Unassembled WGS sequence"/>
</dbReference>
<dbReference type="EMBL" id="CAXAMM010007335">
    <property type="protein sequence ID" value="CAK9013854.1"/>
    <property type="molecule type" value="Genomic_DNA"/>
</dbReference>
<comment type="caution">
    <text evidence="1">The sequence shown here is derived from an EMBL/GenBank/DDBJ whole genome shotgun (WGS) entry which is preliminary data.</text>
</comment>
<evidence type="ECO:0000313" key="1">
    <source>
        <dbReference type="EMBL" id="CAK9013854.1"/>
    </source>
</evidence>